<evidence type="ECO:0000256" key="1">
    <source>
        <dbReference type="SAM" id="MobiDB-lite"/>
    </source>
</evidence>
<reference evidence="2" key="1">
    <citation type="journal article" date="2023" name="Nat. Commun.">
        <title>Diploid and tetraploid genomes of Acorus and the evolution of monocots.</title>
        <authorList>
            <person name="Ma L."/>
            <person name="Liu K.W."/>
            <person name="Li Z."/>
            <person name="Hsiao Y.Y."/>
            <person name="Qi Y."/>
            <person name="Fu T."/>
            <person name="Tang G.D."/>
            <person name="Zhang D."/>
            <person name="Sun W.H."/>
            <person name="Liu D.K."/>
            <person name="Li Y."/>
            <person name="Chen G.Z."/>
            <person name="Liu X.D."/>
            <person name="Liao X.Y."/>
            <person name="Jiang Y.T."/>
            <person name="Yu X."/>
            <person name="Hao Y."/>
            <person name="Huang J."/>
            <person name="Zhao X.W."/>
            <person name="Ke S."/>
            <person name="Chen Y.Y."/>
            <person name="Wu W.L."/>
            <person name="Hsu J.L."/>
            <person name="Lin Y.F."/>
            <person name="Huang M.D."/>
            <person name="Li C.Y."/>
            <person name="Huang L."/>
            <person name="Wang Z.W."/>
            <person name="Zhao X."/>
            <person name="Zhong W.Y."/>
            <person name="Peng D.H."/>
            <person name="Ahmad S."/>
            <person name="Lan S."/>
            <person name="Zhang J.S."/>
            <person name="Tsai W.C."/>
            <person name="Van de Peer Y."/>
            <person name="Liu Z.J."/>
        </authorList>
    </citation>
    <scope>NUCLEOTIDE SEQUENCE</scope>
    <source>
        <strain evidence="2">CP</strain>
    </source>
</reference>
<protein>
    <submittedName>
        <fullName evidence="2">Uncharacterized protein</fullName>
    </submittedName>
</protein>
<evidence type="ECO:0000313" key="2">
    <source>
        <dbReference type="EMBL" id="KAK1311926.1"/>
    </source>
</evidence>
<sequence>MDPAGKHIRGNPSSVFEEEKLVSRDHRRESAKGGKTYNAAIAAAGDGQQVTKEGEEKTKMHTRSYCCLDYSQSDAHDESGVL</sequence>
<feature type="compositionally biased region" description="Basic and acidic residues" evidence="1">
    <location>
        <begin position="17"/>
        <end position="32"/>
    </location>
</feature>
<accession>A0AAV9EFJ5</accession>
<comment type="caution">
    <text evidence="2">The sequence shown here is derived from an EMBL/GenBank/DDBJ whole genome shotgun (WGS) entry which is preliminary data.</text>
</comment>
<gene>
    <name evidence="2" type="ORF">QJS10_CPA07g00640</name>
</gene>
<keyword evidence="3" id="KW-1185">Reference proteome</keyword>
<organism evidence="2 3">
    <name type="scientific">Acorus calamus</name>
    <name type="common">Sweet flag</name>
    <dbReference type="NCBI Taxonomy" id="4465"/>
    <lineage>
        <taxon>Eukaryota</taxon>
        <taxon>Viridiplantae</taxon>
        <taxon>Streptophyta</taxon>
        <taxon>Embryophyta</taxon>
        <taxon>Tracheophyta</taxon>
        <taxon>Spermatophyta</taxon>
        <taxon>Magnoliopsida</taxon>
        <taxon>Liliopsida</taxon>
        <taxon>Acoraceae</taxon>
        <taxon>Acorus</taxon>
    </lineage>
</organism>
<dbReference type="AlphaFoldDB" id="A0AAV9EFJ5"/>
<evidence type="ECO:0000313" key="3">
    <source>
        <dbReference type="Proteomes" id="UP001180020"/>
    </source>
</evidence>
<dbReference type="Proteomes" id="UP001180020">
    <property type="component" value="Unassembled WGS sequence"/>
</dbReference>
<feature type="region of interest" description="Disordered" evidence="1">
    <location>
        <begin position="1"/>
        <end position="35"/>
    </location>
</feature>
<reference evidence="2" key="2">
    <citation type="submission" date="2023-06" db="EMBL/GenBank/DDBJ databases">
        <authorList>
            <person name="Ma L."/>
            <person name="Liu K.-W."/>
            <person name="Li Z."/>
            <person name="Hsiao Y.-Y."/>
            <person name="Qi Y."/>
            <person name="Fu T."/>
            <person name="Tang G."/>
            <person name="Zhang D."/>
            <person name="Sun W.-H."/>
            <person name="Liu D.-K."/>
            <person name="Li Y."/>
            <person name="Chen G.-Z."/>
            <person name="Liu X.-D."/>
            <person name="Liao X.-Y."/>
            <person name="Jiang Y.-T."/>
            <person name="Yu X."/>
            <person name="Hao Y."/>
            <person name="Huang J."/>
            <person name="Zhao X.-W."/>
            <person name="Ke S."/>
            <person name="Chen Y.-Y."/>
            <person name="Wu W.-L."/>
            <person name="Hsu J.-L."/>
            <person name="Lin Y.-F."/>
            <person name="Huang M.-D."/>
            <person name="Li C.-Y."/>
            <person name="Huang L."/>
            <person name="Wang Z.-W."/>
            <person name="Zhao X."/>
            <person name="Zhong W.-Y."/>
            <person name="Peng D.-H."/>
            <person name="Ahmad S."/>
            <person name="Lan S."/>
            <person name="Zhang J.-S."/>
            <person name="Tsai W.-C."/>
            <person name="Van De Peer Y."/>
            <person name="Liu Z.-J."/>
        </authorList>
    </citation>
    <scope>NUCLEOTIDE SEQUENCE</scope>
    <source>
        <strain evidence="2">CP</strain>
        <tissue evidence="2">Leaves</tissue>
    </source>
</reference>
<name>A0AAV9EFJ5_ACOCL</name>
<dbReference type="EMBL" id="JAUJYO010000007">
    <property type="protein sequence ID" value="KAK1311926.1"/>
    <property type="molecule type" value="Genomic_DNA"/>
</dbReference>
<proteinExistence type="predicted"/>